<feature type="transmembrane region" description="Helical" evidence="1">
    <location>
        <begin position="127"/>
        <end position="147"/>
    </location>
</feature>
<dbReference type="OrthoDB" id="6174504at2"/>
<gene>
    <name evidence="3" type="ORF">GL300_07915</name>
</gene>
<sequence>MRLGDRALGALTLLGAIGLFFASRQFSPIPGQKYGAETLPLVISILAGAVGIWLLVQGLATERGAALTTTPDWAREPAAWAKIMAAIIVIAGYILVSDWLGFTISSLILVAALMLLTGTRLLTALPVALATVIVVQFAFGKLLLVPLPRGEFLSLPW</sequence>
<evidence type="ECO:0000313" key="4">
    <source>
        <dbReference type="Proteomes" id="UP000449846"/>
    </source>
</evidence>
<keyword evidence="4" id="KW-1185">Reference proteome</keyword>
<feature type="transmembrane region" description="Helical" evidence="1">
    <location>
        <begin position="102"/>
        <end position="122"/>
    </location>
</feature>
<dbReference type="Proteomes" id="UP000449846">
    <property type="component" value="Unassembled WGS sequence"/>
</dbReference>
<keyword evidence="1" id="KW-1133">Transmembrane helix</keyword>
<keyword evidence="1" id="KW-0472">Membrane</keyword>
<accession>A0A844HL79</accession>
<dbReference type="Pfam" id="PF07331">
    <property type="entry name" value="TctB"/>
    <property type="match status" value="1"/>
</dbReference>
<feature type="domain" description="DUF1468" evidence="2">
    <location>
        <begin position="10"/>
        <end position="148"/>
    </location>
</feature>
<reference evidence="3 4" key="1">
    <citation type="submission" date="2019-11" db="EMBL/GenBank/DDBJ databases">
        <authorList>
            <person name="Dong K."/>
        </authorList>
    </citation>
    <scope>NUCLEOTIDE SEQUENCE [LARGE SCALE GENOMIC DNA]</scope>
    <source>
        <strain evidence="3 4">NBRC 112902</strain>
    </source>
</reference>
<dbReference type="EMBL" id="WMIG01000002">
    <property type="protein sequence ID" value="MTH59137.1"/>
    <property type="molecule type" value="Genomic_DNA"/>
</dbReference>
<dbReference type="InterPro" id="IPR009936">
    <property type="entry name" value="DUF1468"/>
</dbReference>
<feature type="transmembrane region" description="Helical" evidence="1">
    <location>
        <begin position="77"/>
        <end position="96"/>
    </location>
</feature>
<evidence type="ECO:0000259" key="2">
    <source>
        <dbReference type="Pfam" id="PF07331"/>
    </source>
</evidence>
<protein>
    <submittedName>
        <fullName evidence="3">Tripartite tricarboxylate transporter TctB family protein</fullName>
    </submittedName>
</protein>
<evidence type="ECO:0000313" key="3">
    <source>
        <dbReference type="EMBL" id="MTH59137.1"/>
    </source>
</evidence>
<organism evidence="3 4">
    <name type="scientific">Paracoccus litorisediminis</name>
    <dbReference type="NCBI Taxonomy" id="2006130"/>
    <lineage>
        <taxon>Bacteria</taxon>
        <taxon>Pseudomonadati</taxon>
        <taxon>Pseudomonadota</taxon>
        <taxon>Alphaproteobacteria</taxon>
        <taxon>Rhodobacterales</taxon>
        <taxon>Paracoccaceae</taxon>
        <taxon>Paracoccus</taxon>
    </lineage>
</organism>
<keyword evidence="1" id="KW-0812">Transmembrane</keyword>
<dbReference type="AlphaFoldDB" id="A0A844HL79"/>
<proteinExistence type="predicted"/>
<feature type="transmembrane region" description="Helical" evidence="1">
    <location>
        <begin position="38"/>
        <end position="56"/>
    </location>
</feature>
<evidence type="ECO:0000256" key="1">
    <source>
        <dbReference type="SAM" id="Phobius"/>
    </source>
</evidence>
<name>A0A844HL79_9RHOB</name>
<comment type="caution">
    <text evidence="3">The sequence shown here is derived from an EMBL/GenBank/DDBJ whole genome shotgun (WGS) entry which is preliminary data.</text>
</comment>
<dbReference type="RefSeq" id="WP_155039052.1">
    <property type="nucleotide sequence ID" value="NZ_JBHGCD010000002.1"/>
</dbReference>